<evidence type="ECO:0000313" key="2">
    <source>
        <dbReference type="Proteomes" id="UP000001176"/>
    </source>
</evidence>
<name>A9H355_GLUDA</name>
<dbReference type="AlphaFoldDB" id="A9H355"/>
<protein>
    <submittedName>
        <fullName evidence="1">Uncharacterized protein</fullName>
    </submittedName>
</protein>
<sequence>MWIYIQSYIDKWSDLSTVRYDSSKKKYHNWVFKVECTSTCRSSRFKTCEAGRKITAGGSQPCLRSITYGTKAGGDARRPPSCACEGISTLMAAAFRPMGRIPTRSAPWSVGRAIPSPWTAILTKSDRIGIVLTGLPFRTNCQDCGRVSRRRSGINRQHCTHSASESALGQGAPWPRPAVMGTHRAFDLDVADTAGTSWAISLQR</sequence>
<reference evidence="1 2" key="1">
    <citation type="journal article" date="2009" name="BMC Genomics">
        <title>Complete genome sequence of the sugarcane nitrogen-fixing endophyte Gluconacetobacter diazotrophicus Pal5.</title>
        <authorList>
            <person name="Bertalan M."/>
            <person name="Albano R."/>
            <person name="Padua V."/>
            <person name="Rouws L."/>
            <person name="Rojas C."/>
            <person name="Hemerly A."/>
            <person name="Teixeira K."/>
            <person name="Schwab S."/>
            <person name="Araujo J."/>
            <person name="Oliveira A."/>
            <person name="Franca L."/>
            <person name="Magalhaes V."/>
            <person name="Alqueres S."/>
            <person name="Cardoso A."/>
            <person name="Almeida W."/>
            <person name="Loureiro M.M."/>
            <person name="Nogueira E."/>
            <person name="Cidade D."/>
            <person name="Oliveira D."/>
            <person name="Simao T."/>
            <person name="Macedo J."/>
            <person name="Valadao A."/>
            <person name="Dreschsel M."/>
            <person name="Freitas F."/>
            <person name="Vidal M."/>
            <person name="Guedes H."/>
            <person name="Rodrigues E."/>
            <person name="Meneses C."/>
            <person name="Brioso P."/>
            <person name="Pozzer L."/>
            <person name="Figueiredo D."/>
            <person name="Montano H."/>
            <person name="Junior J."/>
            <person name="Filho G."/>
            <person name="Flores V."/>
            <person name="Ferreira B."/>
            <person name="Branco A."/>
            <person name="Gonzalez P."/>
            <person name="Guillobel H."/>
            <person name="Lemos M."/>
            <person name="Seibel L."/>
            <person name="Macedo J."/>
            <person name="Alves-Ferreira M."/>
            <person name="Sachetto-Martins G."/>
            <person name="Coelho A."/>
            <person name="Santos E."/>
            <person name="Amaral G."/>
            <person name="Neves A."/>
            <person name="Pacheco A.B."/>
            <person name="Carvalho D."/>
            <person name="Lery L."/>
            <person name="Bisch P."/>
            <person name="Rossle S.C."/>
            <person name="Urmenyi T."/>
            <person name="Kruger W.V."/>
            <person name="Martins O."/>
            <person name="Baldani J.I."/>
            <person name="Ferreira P.C."/>
        </authorList>
    </citation>
    <scope>NUCLEOTIDE SEQUENCE [LARGE SCALE GENOMIC DNA]</scope>
    <source>
        <strain evidence="2">ATCC 49037 / DSM 5601 / CCUG 37298 / CIP 103539 / LMG 7603 / PAl5</strain>
    </source>
</reference>
<keyword evidence="2" id="KW-1185">Reference proteome</keyword>
<dbReference type="Proteomes" id="UP000001176">
    <property type="component" value="Chromosome"/>
</dbReference>
<evidence type="ECO:0000313" key="1">
    <source>
        <dbReference type="EMBL" id="CAP54241.1"/>
    </source>
</evidence>
<organism evidence="1 2">
    <name type="scientific">Gluconacetobacter diazotrophicus (strain ATCC 49037 / DSM 5601 / CCUG 37298 / CIP 103539 / LMG 7603 / PAl5)</name>
    <dbReference type="NCBI Taxonomy" id="272568"/>
    <lineage>
        <taxon>Bacteria</taxon>
        <taxon>Pseudomonadati</taxon>
        <taxon>Pseudomonadota</taxon>
        <taxon>Alphaproteobacteria</taxon>
        <taxon>Acetobacterales</taxon>
        <taxon>Acetobacteraceae</taxon>
        <taxon>Gluconacetobacter</taxon>
    </lineage>
</organism>
<gene>
    <name evidence="1" type="ordered locus">GDI0298</name>
</gene>
<accession>A9H355</accession>
<proteinExistence type="predicted"/>
<dbReference type="EMBL" id="AM889285">
    <property type="protein sequence ID" value="CAP54241.1"/>
    <property type="molecule type" value="Genomic_DNA"/>
</dbReference>
<dbReference type="KEGG" id="gdi:GDI0298"/>